<dbReference type="STRING" id="265719.SAMN04488509_10249"/>
<name>A0A1G6TX04_9GAMM</name>
<dbReference type="Proteomes" id="UP000199603">
    <property type="component" value="Unassembled WGS sequence"/>
</dbReference>
<dbReference type="Gene3D" id="3.30.450.40">
    <property type="match status" value="1"/>
</dbReference>
<evidence type="ECO:0000256" key="1">
    <source>
        <dbReference type="ARBA" id="ARBA00023015"/>
    </source>
</evidence>
<dbReference type="GO" id="GO:0003700">
    <property type="term" value="F:DNA-binding transcription factor activity"/>
    <property type="evidence" value="ECO:0007669"/>
    <property type="project" value="TreeGrafter"/>
</dbReference>
<dbReference type="RefSeq" id="WP_091239596.1">
    <property type="nucleotide sequence ID" value="NZ_FNAG01000002.1"/>
</dbReference>
<dbReference type="SMART" id="SM00346">
    <property type="entry name" value="HTH_ICLR"/>
    <property type="match status" value="1"/>
</dbReference>
<evidence type="ECO:0000256" key="2">
    <source>
        <dbReference type="ARBA" id="ARBA00023125"/>
    </source>
</evidence>
<evidence type="ECO:0000259" key="5">
    <source>
        <dbReference type="PROSITE" id="PS51078"/>
    </source>
</evidence>
<dbReference type="PROSITE" id="PS51077">
    <property type="entry name" value="HTH_ICLR"/>
    <property type="match status" value="1"/>
</dbReference>
<dbReference type="SUPFAM" id="SSF46785">
    <property type="entry name" value="Winged helix' DNA-binding domain"/>
    <property type="match status" value="1"/>
</dbReference>
<dbReference type="Pfam" id="PF01614">
    <property type="entry name" value="IclR_C"/>
    <property type="match status" value="1"/>
</dbReference>
<dbReference type="OrthoDB" id="9807558at2"/>
<proteinExistence type="predicted"/>
<dbReference type="InterPro" id="IPR029016">
    <property type="entry name" value="GAF-like_dom_sf"/>
</dbReference>
<dbReference type="InterPro" id="IPR014757">
    <property type="entry name" value="Tscrpt_reg_IclR_C"/>
</dbReference>
<dbReference type="PROSITE" id="PS51078">
    <property type="entry name" value="ICLR_ED"/>
    <property type="match status" value="1"/>
</dbReference>
<accession>A0A1G6TX04</accession>
<evidence type="ECO:0000313" key="7">
    <source>
        <dbReference type="Proteomes" id="UP000199603"/>
    </source>
</evidence>
<keyword evidence="7" id="KW-1185">Reference proteome</keyword>
<gene>
    <name evidence="6" type="ORF">SAMN04488509_10249</name>
</gene>
<dbReference type="Gene3D" id="1.10.10.10">
    <property type="entry name" value="Winged helix-like DNA-binding domain superfamily/Winged helix DNA-binding domain"/>
    <property type="match status" value="1"/>
</dbReference>
<reference evidence="6 7" key="1">
    <citation type="submission" date="2016-10" db="EMBL/GenBank/DDBJ databases">
        <authorList>
            <person name="de Groot N.N."/>
        </authorList>
    </citation>
    <scope>NUCLEOTIDE SEQUENCE [LARGE SCALE GENOMIC DNA]</scope>
    <source>
        <strain evidence="6 7">DSM 16957</strain>
    </source>
</reference>
<feature type="domain" description="HTH iclR-type" evidence="4">
    <location>
        <begin position="33"/>
        <end position="95"/>
    </location>
</feature>
<evidence type="ECO:0000259" key="4">
    <source>
        <dbReference type="PROSITE" id="PS51077"/>
    </source>
</evidence>
<dbReference type="InterPro" id="IPR050707">
    <property type="entry name" value="HTH_MetabolicPath_Reg"/>
</dbReference>
<keyword evidence="1" id="KW-0805">Transcription regulation</keyword>
<feature type="domain" description="IclR-ED" evidence="5">
    <location>
        <begin position="96"/>
        <end position="279"/>
    </location>
</feature>
<organism evidence="6 7">
    <name type="scientific">Aquimonas voraii</name>
    <dbReference type="NCBI Taxonomy" id="265719"/>
    <lineage>
        <taxon>Bacteria</taxon>
        <taxon>Pseudomonadati</taxon>
        <taxon>Pseudomonadota</taxon>
        <taxon>Gammaproteobacteria</taxon>
        <taxon>Lysobacterales</taxon>
        <taxon>Lysobacteraceae</taxon>
        <taxon>Aquimonas</taxon>
    </lineage>
</organism>
<dbReference type="GO" id="GO:0045892">
    <property type="term" value="P:negative regulation of DNA-templated transcription"/>
    <property type="evidence" value="ECO:0007669"/>
    <property type="project" value="TreeGrafter"/>
</dbReference>
<dbReference type="InterPro" id="IPR036388">
    <property type="entry name" value="WH-like_DNA-bd_sf"/>
</dbReference>
<sequence length="279" mass="30327">MTDRNDTASTAADDTLATEAGIRAEEARDRRFVTALARGLAILRCFKRSERWLANSEIASRTGLPRPTVSRLTYTLTRLGYLEHSQKLEKYALGASVLALGHAFLAGEDVRTVARPLMQALAEEVQASVILGALDQTQMVVLEVCHGSNAFHIRREIGERLPHGTTALGRAYLAGLEPARYEAAMAALLQRVPKAQRAEVTAGVEQARADFAAHGFVFSLGDWMPELYAVGVPLPIQGGERLLALSVNGPVYSMTRERLVGEVGPALLRARDDILQRVG</sequence>
<dbReference type="PANTHER" id="PTHR30136:SF33">
    <property type="entry name" value="TRANSCRIPTIONAL REGULATORY PROTEIN"/>
    <property type="match status" value="1"/>
</dbReference>
<dbReference type="SUPFAM" id="SSF55781">
    <property type="entry name" value="GAF domain-like"/>
    <property type="match status" value="1"/>
</dbReference>
<evidence type="ECO:0000256" key="3">
    <source>
        <dbReference type="ARBA" id="ARBA00023163"/>
    </source>
</evidence>
<dbReference type="EMBL" id="FNAG01000002">
    <property type="protein sequence ID" value="SDD33589.1"/>
    <property type="molecule type" value="Genomic_DNA"/>
</dbReference>
<dbReference type="AlphaFoldDB" id="A0A1G6TX04"/>
<dbReference type="InterPro" id="IPR005471">
    <property type="entry name" value="Tscrpt_reg_IclR_N"/>
</dbReference>
<dbReference type="Pfam" id="PF09339">
    <property type="entry name" value="HTH_IclR"/>
    <property type="match status" value="1"/>
</dbReference>
<keyword evidence="3" id="KW-0804">Transcription</keyword>
<keyword evidence="2" id="KW-0238">DNA-binding</keyword>
<dbReference type="PANTHER" id="PTHR30136">
    <property type="entry name" value="HELIX-TURN-HELIX TRANSCRIPTIONAL REGULATOR, ICLR FAMILY"/>
    <property type="match status" value="1"/>
</dbReference>
<dbReference type="InterPro" id="IPR036390">
    <property type="entry name" value="WH_DNA-bd_sf"/>
</dbReference>
<dbReference type="GO" id="GO:0003677">
    <property type="term" value="F:DNA binding"/>
    <property type="evidence" value="ECO:0007669"/>
    <property type="project" value="UniProtKB-KW"/>
</dbReference>
<protein>
    <submittedName>
        <fullName evidence="6">Transcriptional regulator, IclR family</fullName>
    </submittedName>
</protein>
<evidence type="ECO:0000313" key="6">
    <source>
        <dbReference type="EMBL" id="SDD33589.1"/>
    </source>
</evidence>